<dbReference type="OrthoDB" id="3562016at2759"/>
<gene>
    <name evidence="2" type="ORF">LCER1_G005732</name>
</gene>
<reference evidence="2 3" key="1">
    <citation type="submission" date="2018-05" db="EMBL/GenBank/DDBJ databases">
        <title>Whole genome sequencing for identification of molecular markers to develop diagnostic detection tools for the regulated plant pathogen Lachnellula willkommii.</title>
        <authorList>
            <person name="Giroux E."/>
            <person name="Bilodeau G."/>
        </authorList>
    </citation>
    <scope>NUCLEOTIDE SEQUENCE [LARGE SCALE GENOMIC DNA]</scope>
    <source>
        <strain evidence="2 3">CBS 625.97</strain>
    </source>
</reference>
<organism evidence="2 3">
    <name type="scientific">Lachnellula cervina</name>
    <dbReference type="NCBI Taxonomy" id="1316786"/>
    <lineage>
        <taxon>Eukaryota</taxon>
        <taxon>Fungi</taxon>
        <taxon>Dikarya</taxon>
        <taxon>Ascomycota</taxon>
        <taxon>Pezizomycotina</taxon>
        <taxon>Leotiomycetes</taxon>
        <taxon>Helotiales</taxon>
        <taxon>Lachnaceae</taxon>
        <taxon>Lachnellula</taxon>
    </lineage>
</organism>
<dbReference type="EMBL" id="QGMG01000213">
    <property type="protein sequence ID" value="TVY55729.1"/>
    <property type="molecule type" value="Genomic_DNA"/>
</dbReference>
<keyword evidence="1" id="KW-0472">Membrane</keyword>
<feature type="transmembrane region" description="Helical" evidence="1">
    <location>
        <begin position="50"/>
        <end position="67"/>
    </location>
</feature>
<evidence type="ECO:0000313" key="2">
    <source>
        <dbReference type="EMBL" id="TVY55729.1"/>
    </source>
</evidence>
<proteinExistence type="predicted"/>
<comment type="caution">
    <text evidence="2">The sequence shown here is derived from an EMBL/GenBank/DDBJ whole genome shotgun (WGS) entry which is preliminary data.</text>
</comment>
<feature type="non-terminal residue" evidence="2">
    <location>
        <position position="112"/>
    </location>
</feature>
<accession>A0A7D8YUT5</accession>
<name>A0A7D8YUT5_9HELO</name>
<dbReference type="AlphaFoldDB" id="A0A7D8YUT5"/>
<feature type="non-terminal residue" evidence="2">
    <location>
        <position position="1"/>
    </location>
</feature>
<evidence type="ECO:0000313" key="3">
    <source>
        <dbReference type="Proteomes" id="UP000481288"/>
    </source>
</evidence>
<keyword evidence="3" id="KW-1185">Reference proteome</keyword>
<keyword evidence="1" id="KW-1133">Transmembrane helix</keyword>
<evidence type="ECO:0000256" key="1">
    <source>
        <dbReference type="SAM" id="Phobius"/>
    </source>
</evidence>
<dbReference type="Proteomes" id="UP000481288">
    <property type="component" value="Unassembled WGS sequence"/>
</dbReference>
<sequence>PNKIKVIVVNKRIKWQIDNLNCGLYYIPLNLLISSIKLKRVIRSSLALEIYSIVIGINIGIVLRLMLKRITKELGISSIKIVVYTNSFSLYKYLVKLRTTKEKRLIIDIIGL</sequence>
<protein>
    <submittedName>
        <fullName evidence="2">Uncharacterized protein</fullName>
    </submittedName>
</protein>
<keyword evidence="1" id="KW-0812">Transmembrane</keyword>